<dbReference type="PANTHER" id="PTHR11614">
    <property type="entry name" value="PHOSPHOLIPASE-RELATED"/>
    <property type="match status" value="1"/>
</dbReference>
<dbReference type="STRING" id="312017.Q24HY4"/>
<dbReference type="AlphaFoldDB" id="Q24HY4"/>
<feature type="domain" description="Serine aminopeptidase S33" evidence="1">
    <location>
        <begin position="39"/>
        <end position="269"/>
    </location>
</feature>
<accession>Q24HY4</accession>
<dbReference type="OrthoDB" id="2498029at2759"/>
<gene>
    <name evidence="2" type="ORF">TTHERM_00571900</name>
</gene>
<dbReference type="SUPFAM" id="SSF53474">
    <property type="entry name" value="alpha/beta-Hydrolases"/>
    <property type="match status" value="1"/>
</dbReference>
<dbReference type="HOGENOM" id="CLU_026209_7_3_1"/>
<reference evidence="3" key="1">
    <citation type="journal article" date="2006" name="PLoS Biol.">
        <title>Macronuclear genome sequence of the ciliate Tetrahymena thermophila, a model eukaryote.</title>
        <authorList>
            <person name="Eisen J.A."/>
            <person name="Coyne R.S."/>
            <person name="Wu M."/>
            <person name="Wu D."/>
            <person name="Thiagarajan M."/>
            <person name="Wortman J.R."/>
            <person name="Badger J.H."/>
            <person name="Ren Q."/>
            <person name="Amedeo P."/>
            <person name="Jones K.M."/>
            <person name="Tallon L.J."/>
            <person name="Delcher A.L."/>
            <person name="Salzberg S.L."/>
            <person name="Silva J.C."/>
            <person name="Haas B.J."/>
            <person name="Majoros W.H."/>
            <person name="Farzad M."/>
            <person name="Carlton J.M."/>
            <person name="Smith R.K. Jr."/>
            <person name="Garg J."/>
            <person name="Pearlman R.E."/>
            <person name="Karrer K.M."/>
            <person name="Sun L."/>
            <person name="Manning G."/>
            <person name="Elde N.C."/>
            <person name="Turkewitz A.P."/>
            <person name="Asai D.J."/>
            <person name="Wilkes D.E."/>
            <person name="Wang Y."/>
            <person name="Cai H."/>
            <person name="Collins K."/>
            <person name="Stewart B.A."/>
            <person name="Lee S.R."/>
            <person name="Wilamowska K."/>
            <person name="Weinberg Z."/>
            <person name="Ruzzo W.L."/>
            <person name="Wloga D."/>
            <person name="Gaertig J."/>
            <person name="Frankel J."/>
            <person name="Tsao C.-C."/>
            <person name="Gorovsky M.A."/>
            <person name="Keeling P.J."/>
            <person name="Waller R.F."/>
            <person name="Patron N.J."/>
            <person name="Cherry J.M."/>
            <person name="Stover N.A."/>
            <person name="Krieger C.J."/>
            <person name="del Toro C."/>
            <person name="Ryder H.F."/>
            <person name="Williamson S.C."/>
            <person name="Barbeau R.A."/>
            <person name="Hamilton E.P."/>
            <person name="Orias E."/>
        </authorList>
    </citation>
    <scope>NUCLEOTIDE SEQUENCE [LARGE SCALE GENOMIC DNA]</scope>
    <source>
        <strain evidence="3">SB210</strain>
    </source>
</reference>
<name>Q24HY4_TETTS</name>
<protein>
    <submittedName>
        <fullName evidence="2">Alpha/beta fold hydrolase</fullName>
    </submittedName>
</protein>
<dbReference type="InterPro" id="IPR022742">
    <property type="entry name" value="Hydrolase_4"/>
</dbReference>
<dbReference type="Pfam" id="PF12146">
    <property type="entry name" value="Hydrolase_4"/>
    <property type="match status" value="1"/>
</dbReference>
<dbReference type="Gene3D" id="3.40.50.1820">
    <property type="entry name" value="alpha/beta hydrolase"/>
    <property type="match status" value="1"/>
</dbReference>
<dbReference type="ESTHER" id="tetts-q24hy4">
    <property type="family name" value="Monoglyceridelipase_lysophospholip"/>
</dbReference>
<organism evidence="2 3">
    <name type="scientific">Tetrahymena thermophila (strain SB210)</name>
    <dbReference type="NCBI Taxonomy" id="312017"/>
    <lineage>
        <taxon>Eukaryota</taxon>
        <taxon>Sar</taxon>
        <taxon>Alveolata</taxon>
        <taxon>Ciliophora</taxon>
        <taxon>Intramacronucleata</taxon>
        <taxon>Oligohymenophorea</taxon>
        <taxon>Hymenostomatida</taxon>
        <taxon>Tetrahymenina</taxon>
        <taxon>Tetrahymenidae</taxon>
        <taxon>Tetrahymena</taxon>
    </lineage>
</organism>
<evidence type="ECO:0000313" key="3">
    <source>
        <dbReference type="Proteomes" id="UP000009168"/>
    </source>
</evidence>
<dbReference type="GO" id="GO:0016787">
    <property type="term" value="F:hydrolase activity"/>
    <property type="evidence" value="ECO:0007669"/>
    <property type="project" value="UniProtKB-KW"/>
</dbReference>
<dbReference type="eggNOG" id="KOG1455">
    <property type="taxonomic scope" value="Eukaryota"/>
</dbReference>
<evidence type="ECO:0000313" key="2">
    <source>
        <dbReference type="EMBL" id="EAS07454.2"/>
    </source>
</evidence>
<dbReference type="RefSeq" id="XP_001027696.2">
    <property type="nucleotide sequence ID" value="XM_001027696.3"/>
</dbReference>
<evidence type="ECO:0000259" key="1">
    <source>
        <dbReference type="Pfam" id="PF12146"/>
    </source>
</evidence>
<dbReference type="GeneID" id="7823890"/>
<keyword evidence="2" id="KW-0378">Hydrolase</keyword>
<dbReference type="Proteomes" id="UP000009168">
    <property type="component" value="Unassembled WGS sequence"/>
</dbReference>
<dbReference type="InterPro" id="IPR029058">
    <property type="entry name" value="AB_hydrolase_fold"/>
</dbReference>
<dbReference type="InParanoid" id="Q24HY4"/>
<sequence length="353" mass="40216">MDQKPSCIIQSSFLDQEASSDNIPLKLHYTKVIQSDVKNPIASIIIIHGLGQYSELYYDLAEYFSSYKYVCHLIDLRGFGYSGGVKGLSNFEDMIKDIELLLQQVRKDIPLFVCGHSLGASLLLSIGVRNPRLNISGFIALAPLVDPDRHGYERKNGIISKFTQYGVRILGEFLGDILQSNWAIQQNLKKGKNLMVQNIGLQMVKSLLKGIRQLNDQACSFNYPIFIVQGSQDCVCNLKKTEGFFDMINSSDKAMQVIPSISHEIIQDDNSGRVKLEILAWMQLRLQNARPFSETQIQIKIYKQTSPKWRLLKMILGMLFAKTISNISLFYNKGILFQKVYKMFMIIKSFLIF</sequence>
<proteinExistence type="predicted"/>
<dbReference type="FunCoup" id="Q24HY4">
    <property type="interactions" value="9"/>
</dbReference>
<dbReference type="KEGG" id="tet:TTHERM_00571900"/>
<keyword evidence="3" id="KW-1185">Reference proteome</keyword>
<dbReference type="InterPro" id="IPR051044">
    <property type="entry name" value="MAG_DAG_Lipase"/>
</dbReference>
<dbReference type="EMBL" id="GG662498">
    <property type="protein sequence ID" value="EAS07454.2"/>
    <property type="molecule type" value="Genomic_DNA"/>
</dbReference>